<feature type="domain" description="Lcl C-terminal" evidence="1">
    <location>
        <begin position="56"/>
        <end position="204"/>
    </location>
</feature>
<evidence type="ECO:0000313" key="2">
    <source>
        <dbReference type="EMBL" id="AZQ09216.1"/>
    </source>
</evidence>
<accession>A0ABN5TQ50</accession>
<proteinExistence type="predicted"/>
<sequence>MKRPRRLLLILLPPLTLATALLFGYRHEPSAPEASRFIKLDSQGAPLAPWQGPWSCVYDSQTQLVWENKTDDESIHDALWTYSWYRDGAGVSNGGDCYFEKDRCDTDDLLRRANREAICGISDWRLPTLKELSTLVKANPKTGMASIHNDYFLHTKRGDYWSQDHRVPLSGVYAHLGEGALALDFITGEPRAIPYRNAAFVRLVSSSQPAAISSQ</sequence>
<dbReference type="Proteomes" id="UP000278437">
    <property type="component" value="Chromosome"/>
</dbReference>
<dbReference type="RefSeq" id="WP_164551113.1">
    <property type="nucleotide sequence ID" value="NZ_CP020373.1"/>
</dbReference>
<keyword evidence="3" id="KW-1185">Reference proteome</keyword>
<name>A0ABN5TQ50_9GAMM</name>
<dbReference type="Pfam" id="PF07603">
    <property type="entry name" value="Lcl_C"/>
    <property type="match status" value="1"/>
</dbReference>
<evidence type="ECO:0000259" key="1">
    <source>
        <dbReference type="Pfam" id="PF07603"/>
    </source>
</evidence>
<evidence type="ECO:0000313" key="3">
    <source>
        <dbReference type="Proteomes" id="UP000278437"/>
    </source>
</evidence>
<gene>
    <name evidence="2" type="ORF">STH12_00063</name>
</gene>
<dbReference type="InterPro" id="IPR011460">
    <property type="entry name" value="Lcl_C"/>
</dbReference>
<reference evidence="3" key="1">
    <citation type="submission" date="2017-03" db="EMBL/GenBank/DDBJ databases">
        <title>Full genome sequence of a non-lethal Shewanella isolate that potentiates virulence of Vibio parahaemolyticus causing acute hepatopancreatic necrosis disease (AHPND) in shrimp.</title>
        <authorList>
            <person name="Prachumwat A."/>
            <person name="Sritunyalucksana K."/>
        </authorList>
    </citation>
    <scope>NUCLEOTIDE SEQUENCE [LARGE SCALE GENOMIC DNA]</scope>
    <source>
        <strain evidence="3">TH2012</strain>
    </source>
</reference>
<protein>
    <recommendedName>
        <fullName evidence="1">Lcl C-terminal domain-containing protein</fullName>
    </recommendedName>
</protein>
<organism evidence="2 3">
    <name type="scientific">Shewanella khirikhana</name>
    <dbReference type="NCBI Taxonomy" id="1965282"/>
    <lineage>
        <taxon>Bacteria</taxon>
        <taxon>Pseudomonadati</taxon>
        <taxon>Pseudomonadota</taxon>
        <taxon>Gammaproteobacteria</taxon>
        <taxon>Alteromonadales</taxon>
        <taxon>Shewanellaceae</taxon>
        <taxon>Shewanella</taxon>
    </lineage>
</organism>
<dbReference type="EMBL" id="CP020373">
    <property type="protein sequence ID" value="AZQ09216.1"/>
    <property type="molecule type" value="Genomic_DNA"/>
</dbReference>